<proteinExistence type="predicted"/>
<keyword evidence="3" id="KW-1185">Reference proteome</keyword>
<dbReference type="GO" id="GO:0042048">
    <property type="term" value="P:olfactory behavior"/>
    <property type="evidence" value="ECO:0007669"/>
    <property type="project" value="TreeGrafter"/>
</dbReference>
<organism evidence="2 4">
    <name type="scientific">Dracunculus medinensis</name>
    <name type="common">Guinea worm</name>
    <dbReference type="NCBI Taxonomy" id="318479"/>
    <lineage>
        <taxon>Eukaryota</taxon>
        <taxon>Metazoa</taxon>
        <taxon>Ecdysozoa</taxon>
        <taxon>Nematoda</taxon>
        <taxon>Chromadorea</taxon>
        <taxon>Rhabditida</taxon>
        <taxon>Spirurina</taxon>
        <taxon>Dracunculoidea</taxon>
        <taxon>Dracunculidae</taxon>
        <taxon>Dracunculus</taxon>
    </lineage>
</organism>
<evidence type="ECO:0000313" key="4">
    <source>
        <dbReference type="WBParaSite" id="DME_0000166901-mRNA-1"/>
    </source>
</evidence>
<dbReference type="GO" id="GO:0030424">
    <property type="term" value="C:axon"/>
    <property type="evidence" value="ECO:0007669"/>
    <property type="project" value="TreeGrafter"/>
</dbReference>
<dbReference type="Pfam" id="PF06579">
    <property type="entry name" value="Ly-6_related"/>
    <property type="match status" value="1"/>
</dbReference>
<sequence length="143" mass="16705">MTTQFTKLFSFILANVYDPAINDDTASRIPCYSCMSPYLEHQYLYVSHLYRRPSGFTDNFDARSVKWKNCSDMCITMRINDRVGGRRREGFLRGCMSDILHYNQTIASLSSSGFCAIVRMRDLFVSTEKRHCFFFLFLFLIPV</sequence>
<evidence type="ECO:0000313" key="2">
    <source>
        <dbReference type="Proteomes" id="UP000038040"/>
    </source>
</evidence>
<dbReference type="InterPro" id="IPR010558">
    <property type="entry name" value="Ly-6-related"/>
</dbReference>
<dbReference type="Proteomes" id="UP000038040">
    <property type="component" value="Unplaced"/>
</dbReference>
<reference evidence="4" key="1">
    <citation type="submission" date="2016-04" db="UniProtKB">
        <authorList>
            <consortium name="WormBaseParasite"/>
        </authorList>
    </citation>
    <scope>IDENTIFICATION</scope>
</reference>
<evidence type="ECO:0000313" key="1">
    <source>
        <dbReference type="EMBL" id="VDN56056.1"/>
    </source>
</evidence>
<dbReference type="GO" id="GO:1990834">
    <property type="term" value="P:response to odorant"/>
    <property type="evidence" value="ECO:0007669"/>
    <property type="project" value="TreeGrafter"/>
</dbReference>
<dbReference type="WBParaSite" id="DME_0000166901-mRNA-1">
    <property type="protein sequence ID" value="DME_0000166901-mRNA-1"/>
    <property type="gene ID" value="DME_0000166901"/>
</dbReference>
<gene>
    <name evidence="1" type="ORF">DME_LOCUS6029</name>
</gene>
<dbReference type="EMBL" id="UYYG01001154">
    <property type="protein sequence ID" value="VDN56056.1"/>
    <property type="molecule type" value="Genomic_DNA"/>
</dbReference>
<dbReference type="AlphaFoldDB" id="A0A158Q354"/>
<dbReference type="OrthoDB" id="5848453at2759"/>
<dbReference type="PANTHER" id="PTHR34722">
    <property type="entry name" value="HOMOLOG OF ODR-2 (TWO)-RELATED"/>
    <property type="match status" value="1"/>
</dbReference>
<dbReference type="PANTHER" id="PTHR34722:SF3">
    <property type="entry name" value="HOMOLOG OF ODR-2 (TWO)"/>
    <property type="match status" value="1"/>
</dbReference>
<dbReference type="Proteomes" id="UP000274756">
    <property type="component" value="Unassembled WGS sequence"/>
</dbReference>
<dbReference type="GO" id="GO:0043025">
    <property type="term" value="C:neuronal cell body"/>
    <property type="evidence" value="ECO:0007669"/>
    <property type="project" value="TreeGrafter"/>
</dbReference>
<dbReference type="STRING" id="318479.A0A158Q354"/>
<evidence type="ECO:0000313" key="3">
    <source>
        <dbReference type="Proteomes" id="UP000274756"/>
    </source>
</evidence>
<accession>A0A158Q354</accession>
<protein>
    <submittedName>
        <fullName evidence="4">Secreted protein</fullName>
    </submittedName>
</protein>
<name>A0A158Q354_DRAME</name>
<reference evidence="1 3" key="2">
    <citation type="submission" date="2018-11" db="EMBL/GenBank/DDBJ databases">
        <authorList>
            <consortium name="Pathogen Informatics"/>
        </authorList>
    </citation>
    <scope>NUCLEOTIDE SEQUENCE [LARGE SCALE GENOMIC DNA]</scope>
</reference>